<dbReference type="SMART" id="SM00382">
    <property type="entry name" value="AAA"/>
    <property type="match status" value="2"/>
</dbReference>
<evidence type="ECO:0000259" key="5">
    <source>
        <dbReference type="PROSITE" id="PS50893"/>
    </source>
</evidence>
<dbReference type="PANTHER" id="PTHR42855:SF1">
    <property type="entry name" value="ABC TRANSPORTER DOMAIN-CONTAINING PROTEIN"/>
    <property type="match status" value="1"/>
</dbReference>
<evidence type="ECO:0000313" key="6">
    <source>
        <dbReference type="EMBL" id="ANZ22569.1"/>
    </source>
</evidence>
<dbReference type="InterPro" id="IPR017871">
    <property type="entry name" value="ABC_transporter-like_CS"/>
</dbReference>
<accession>A0A1B2H962</accession>
<dbReference type="STRING" id="118101.ATN01_01805"/>
<dbReference type="SUPFAM" id="SSF52540">
    <property type="entry name" value="P-loop containing nucleoside triphosphate hydrolases"/>
    <property type="match status" value="2"/>
</dbReference>
<keyword evidence="2" id="KW-0547">Nucleotide-binding</keyword>
<feature type="domain" description="ABC transporter" evidence="5">
    <location>
        <begin position="4"/>
        <end position="230"/>
    </location>
</feature>
<name>A0A1B2H962_BUCDN</name>
<dbReference type="Pfam" id="PF00005">
    <property type="entry name" value="ABC_tran"/>
    <property type="match status" value="2"/>
</dbReference>
<dbReference type="PANTHER" id="PTHR42855">
    <property type="entry name" value="ABC TRANSPORTER ATP-BINDING SUBUNIT"/>
    <property type="match status" value="1"/>
</dbReference>
<dbReference type="InterPro" id="IPR027417">
    <property type="entry name" value="P-loop_NTPase"/>
</dbReference>
<keyword evidence="3 6" id="KW-0067">ATP-binding</keyword>
<dbReference type="EMBL" id="CP013259">
    <property type="protein sequence ID" value="ANZ22569.1"/>
    <property type="molecule type" value="Genomic_DNA"/>
</dbReference>
<reference evidence="6 7" key="1">
    <citation type="submission" date="2015-11" db="EMBL/GenBank/DDBJ databases">
        <title>The complete genome of Buchnera aphidicola from Diuraphis noxia biotype SAM.</title>
        <authorList>
            <person name="Burger N.F.V."/>
            <person name="Oberholster A.-M."/>
        </authorList>
    </citation>
    <scope>NUCLEOTIDE SEQUENCE [LARGE SCALE GENOMIC DNA]</scope>
    <source>
        <strain evidence="6">SAM</strain>
    </source>
</reference>
<dbReference type="FunFam" id="3.40.50.300:FF:000011">
    <property type="entry name" value="Putative ABC transporter ATP-binding component"/>
    <property type="match status" value="1"/>
</dbReference>
<comment type="similarity">
    <text evidence="1">Belongs to the ABC transporter superfamily. Drug exporter-2 (TC 3.A.1.117) family.</text>
</comment>
<evidence type="ECO:0000256" key="1">
    <source>
        <dbReference type="ARBA" id="ARBA00006526"/>
    </source>
</evidence>
<organism evidence="6 7">
    <name type="scientific">Buchnera aphidicola subsp. Diuraphis noxia</name>
    <dbReference type="NCBI Taxonomy" id="118101"/>
    <lineage>
        <taxon>Bacteria</taxon>
        <taxon>Pseudomonadati</taxon>
        <taxon>Pseudomonadota</taxon>
        <taxon>Gammaproteobacteria</taxon>
        <taxon>Enterobacterales</taxon>
        <taxon>Erwiniaceae</taxon>
        <taxon>Buchnera</taxon>
    </lineage>
</organism>
<dbReference type="Proteomes" id="UP000093070">
    <property type="component" value="Chromosome"/>
</dbReference>
<protein>
    <submittedName>
        <fullName evidence="6">ABC transporter ATP-binding protein</fullName>
    </submittedName>
</protein>
<dbReference type="InterPro" id="IPR003593">
    <property type="entry name" value="AAA+_ATPase"/>
</dbReference>
<feature type="coiled-coil region" evidence="4">
    <location>
        <begin position="518"/>
        <end position="583"/>
    </location>
</feature>
<dbReference type="PATRIC" id="fig|118101.4.peg.360"/>
<feature type="domain" description="ABC transporter" evidence="5">
    <location>
        <begin position="297"/>
        <end position="507"/>
    </location>
</feature>
<dbReference type="OrthoDB" id="9762051at2"/>
<dbReference type="InterPro" id="IPR003439">
    <property type="entry name" value="ABC_transporter-like_ATP-bd"/>
</dbReference>
<evidence type="ECO:0000256" key="2">
    <source>
        <dbReference type="ARBA" id="ARBA00022741"/>
    </source>
</evidence>
<sequence length="592" mass="69175">MPIIALQNAYLSFSSLEILKNATLYINKREKICLIGKNGVGKSTILKIINKTQDLDNGKIFYKKDIKISYLKQENPNTLDISIYDFISLGLNQKYTKNNSIISDKKIYIHNHIKVEKIINIIQLKKHTLLSQLSGGLLRKVALAHVLIGQPDVLLLDEPTNHLDIKTIKWLEKTLNQFLGSILFVSHDRNFIQNLSTRIIDLDRGKLTSWPGDYYNFVKLKQESYRIEEMNKKIFDKNFKIEEKWIKTSVKARSTRNEGRVKNFQNLRKKHNEYKKTEKLGKIQINQSKDYLGNILFKLENIHFSINNKVIIKNFSSSIQNGDKLGLIGDNGCGKSTIIKILIGETQPEKGTIYKKKGLKISYFDQNRSLLNPNKSIIENMDYGEEKYLIKYLNNFLFKKNELQSLVKTLSGGQCNRLLLAKLFLKPSNVLILDEPTNDLDLDSLQLLEKVIINYQGTVLIVSHDERFIKNTINKSWCFEEKGIIKSYIGHYQLFQKEKKERKKNKNTINNTLETMRQKKLKQDLNKTLLEIEKIELEIKKLQKQINQTDFFKNQVEDTLPVLKNLNKKEQKLEKKIIYWENLEKYIIKNKK</sequence>
<dbReference type="Gene3D" id="3.40.50.300">
    <property type="entry name" value="P-loop containing nucleotide triphosphate hydrolases"/>
    <property type="match status" value="2"/>
</dbReference>
<dbReference type="CDD" id="cd03221">
    <property type="entry name" value="ABCF_EF-3"/>
    <property type="match status" value="2"/>
</dbReference>
<dbReference type="InterPro" id="IPR032781">
    <property type="entry name" value="ABC_tran_Xtn"/>
</dbReference>
<dbReference type="GO" id="GO:0016887">
    <property type="term" value="F:ATP hydrolysis activity"/>
    <property type="evidence" value="ECO:0007669"/>
    <property type="project" value="InterPro"/>
</dbReference>
<dbReference type="GO" id="GO:0005524">
    <property type="term" value="F:ATP binding"/>
    <property type="evidence" value="ECO:0007669"/>
    <property type="project" value="UniProtKB-KW"/>
</dbReference>
<dbReference type="AlphaFoldDB" id="A0A1B2H962"/>
<dbReference type="InterPro" id="IPR051309">
    <property type="entry name" value="ABCF_ATPase"/>
</dbReference>
<evidence type="ECO:0000256" key="4">
    <source>
        <dbReference type="SAM" id="Coils"/>
    </source>
</evidence>
<evidence type="ECO:0000256" key="3">
    <source>
        <dbReference type="ARBA" id="ARBA00022840"/>
    </source>
</evidence>
<dbReference type="PROSITE" id="PS00211">
    <property type="entry name" value="ABC_TRANSPORTER_1"/>
    <property type="match status" value="1"/>
</dbReference>
<dbReference type="RefSeq" id="WP_075433391.1">
    <property type="nucleotide sequence ID" value="NZ_CP013259.1"/>
</dbReference>
<dbReference type="Pfam" id="PF12848">
    <property type="entry name" value="ABC_tran_Xtn"/>
    <property type="match status" value="1"/>
</dbReference>
<gene>
    <name evidence="6" type="ORF">ATN01_01805</name>
</gene>
<dbReference type="PROSITE" id="PS50893">
    <property type="entry name" value="ABC_TRANSPORTER_2"/>
    <property type="match status" value="2"/>
</dbReference>
<evidence type="ECO:0000313" key="7">
    <source>
        <dbReference type="Proteomes" id="UP000093070"/>
    </source>
</evidence>
<keyword evidence="4" id="KW-0175">Coiled coil</keyword>
<proteinExistence type="inferred from homology"/>